<feature type="domain" description="Ice-binding protein C-terminal" evidence="2">
    <location>
        <begin position="207"/>
        <end position="234"/>
    </location>
</feature>
<organism evidence="3 6">
    <name type="scientific">Pseudoduganella plicata</name>
    <dbReference type="NCBI Taxonomy" id="321984"/>
    <lineage>
        <taxon>Bacteria</taxon>
        <taxon>Pseudomonadati</taxon>
        <taxon>Pseudomonadota</taxon>
        <taxon>Betaproteobacteria</taxon>
        <taxon>Burkholderiales</taxon>
        <taxon>Oxalobacteraceae</taxon>
        <taxon>Telluria group</taxon>
        <taxon>Pseudoduganella</taxon>
    </lineage>
</organism>
<dbReference type="EMBL" id="CP038026">
    <property type="protein sequence ID" value="QBQ35580.1"/>
    <property type="molecule type" value="Genomic_DNA"/>
</dbReference>
<dbReference type="InterPro" id="IPR013424">
    <property type="entry name" value="Ice-binding_C"/>
</dbReference>
<dbReference type="RefSeq" id="WP_134383819.1">
    <property type="nucleotide sequence ID" value="NZ_BMWW01000005.1"/>
</dbReference>
<sequence length="238" mass="26188">MPLIAAALATTLSVSAVCSWNRPGVDPYRGDPAAAVEHYQDIPAAQRKILRDKLAAGQPDDKVAIGRDAVTGAWQYEAAIRDMHFGKRRMCGSVDRSKWSATRSEPAAVYCADQHCIIVPKICGNVSRITRLTPAEPARPEQVSNPPETQEPERHPLDWATGTELGLLDSPDREDEDEDEETRLLREFSFQNNAAQWAWTGDDPVQAVPEASTWAMMLAGIGIVGAWGRRSARRTART</sequence>
<dbReference type="OrthoDB" id="8703356at2"/>
<evidence type="ECO:0000259" key="2">
    <source>
        <dbReference type="Pfam" id="PF07589"/>
    </source>
</evidence>
<feature type="region of interest" description="Disordered" evidence="1">
    <location>
        <begin position="133"/>
        <end position="182"/>
    </location>
</feature>
<dbReference type="EMBL" id="BMWW01000005">
    <property type="protein sequence ID" value="GGY96783.1"/>
    <property type="molecule type" value="Genomic_DNA"/>
</dbReference>
<dbReference type="Proteomes" id="UP000294359">
    <property type="component" value="Chromosome"/>
</dbReference>
<dbReference type="NCBIfam" id="NF038119">
    <property type="entry name" value="PEP_CTERM_MHFG"/>
    <property type="match status" value="1"/>
</dbReference>
<evidence type="ECO:0000313" key="3">
    <source>
        <dbReference type="EMBL" id="GGY96783.1"/>
    </source>
</evidence>
<evidence type="ECO:0000256" key="1">
    <source>
        <dbReference type="SAM" id="MobiDB-lite"/>
    </source>
</evidence>
<name>A0A4P7BBQ4_9BURK</name>
<evidence type="ECO:0000313" key="5">
    <source>
        <dbReference type="Proteomes" id="UP000294359"/>
    </source>
</evidence>
<dbReference type="AlphaFoldDB" id="A0A4P7BBQ4"/>
<evidence type="ECO:0000313" key="6">
    <source>
        <dbReference type="Proteomes" id="UP000619512"/>
    </source>
</evidence>
<gene>
    <name evidence="4" type="ORF">E1742_04920</name>
    <name evidence="3" type="ORF">GCM10007388_32960</name>
</gene>
<evidence type="ECO:0000313" key="4">
    <source>
        <dbReference type="EMBL" id="QBQ35580.1"/>
    </source>
</evidence>
<protein>
    <submittedName>
        <fullName evidence="4">PEP-CTERM sorting domain-containing protein</fullName>
    </submittedName>
</protein>
<dbReference type="Proteomes" id="UP000619512">
    <property type="component" value="Unassembled WGS sequence"/>
</dbReference>
<feature type="compositionally biased region" description="Acidic residues" evidence="1">
    <location>
        <begin position="172"/>
        <end position="181"/>
    </location>
</feature>
<proteinExistence type="predicted"/>
<dbReference type="Pfam" id="PF07589">
    <property type="entry name" value="PEP-CTERM"/>
    <property type="match status" value="1"/>
</dbReference>
<reference evidence="4 5" key="2">
    <citation type="submission" date="2019-03" db="EMBL/GenBank/DDBJ databases">
        <title>Draft Genome Sequences of Six Type Strains of the Genus Massilia.</title>
        <authorList>
            <person name="Miess H."/>
            <person name="Frediansyhah A."/>
            <person name="Gross H."/>
        </authorList>
    </citation>
    <scope>NUCLEOTIDE SEQUENCE [LARGE SCALE GENOMIC DNA]</scope>
    <source>
        <strain evidence="4 5">DSM 17505</strain>
    </source>
</reference>
<reference evidence="3" key="1">
    <citation type="journal article" date="2014" name="Int. J. Syst. Evol. Microbiol.">
        <title>Complete genome sequence of Corynebacterium casei LMG S-19264T (=DSM 44701T), isolated from a smear-ripened cheese.</title>
        <authorList>
            <consortium name="US DOE Joint Genome Institute (JGI-PGF)"/>
            <person name="Walter F."/>
            <person name="Albersmeier A."/>
            <person name="Kalinowski J."/>
            <person name="Ruckert C."/>
        </authorList>
    </citation>
    <scope>NUCLEOTIDE SEQUENCE</scope>
    <source>
        <strain evidence="3">KCTC 12344</strain>
    </source>
</reference>
<keyword evidence="5" id="KW-1185">Reference proteome</keyword>
<reference evidence="3" key="3">
    <citation type="submission" date="2022-12" db="EMBL/GenBank/DDBJ databases">
        <authorList>
            <person name="Sun Q."/>
            <person name="Kim S."/>
        </authorList>
    </citation>
    <scope>NUCLEOTIDE SEQUENCE</scope>
    <source>
        <strain evidence="3">KCTC 12344</strain>
    </source>
</reference>
<accession>A0A4P7BBQ4</accession>